<feature type="region of interest" description="Disordered" evidence="1">
    <location>
        <begin position="621"/>
        <end position="650"/>
    </location>
</feature>
<feature type="compositionally biased region" description="Polar residues" evidence="1">
    <location>
        <begin position="628"/>
        <end position="650"/>
    </location>
</feature>
<dbReference type="InterPro" id="IPR026073">
    <property type="entry name" value="GGNBP2"/>
</dbReference>
<reference evidence="2" key="1">
    <citation type="submission" date="2020-05" db="UniProtKB">
        <authorList>
            <consortium name="EnsemblMetazoa"/>
        </authorList>
    </citation>
    <scope>IDENTIFICATION</scope>
    <source>
        <strain evidence="2">Aabys</strain>
    </source>
</reference>
<dbReference type="EnsemblMetazoa" id="MDOA007829-RA">
    <property type="protein sequence ID" value="MDOA007829-PA"/>
    <property type="gene ID" value="MDOA007829"/>
</dbReference>
<dbReference type="STRING" id="7370.A0A1I8MRX8"/>
<feature type="compositionally biased region" description="Low complexity" evidence="1">
    <location>
        <begin position="422"/>
        <end position="432"/>
    </location>
</feature>
<dbReference type="eggNOG" id="ENOG502QQ20">
    <property type="taxonomic scope" value="Eukaryota"/>
</dbReference>
<feature type="region of interest" description="Disordered" evidence="1">
    <location>
        <begin position="366"/>
        <end position="574"/>
    </location>
</feature>
<evidence type="ECO:0000256" key="1">
    <source>
        <dbReference type="SAM" id="MobiDB-lite"/>
    </source>
</evidence>
<feature type="compositionally biased region" description="Basic residues" evidence="1">
    <location>
        <begin position="374"/>
        <end position="386"/>
    </location>
</feature>
<dbReference type="GO" id="GO:0005634">
    <property type="term" value="C:nucleus"/>
    <property type="evidence" value="ECO:0007669"/>
    <property type="project" value="TreeGrafter"/>
</dbReference>
<name>A0A1I8MRX8_MUSDO</name>
<protein>
    <recommendedName>
        <fullName evidence="3">Gametogenetin-binding protein 2-like</fullName>
    </recommendedName>
</protein>
<dbReference type="KEGG" id="mde:101891187"/>
<dbReference type="VEuPathDB" id="VectorBase:MDOA007829"/>
<feature type="compositionally biased region" description="Basic and acidic residues" evidence="1">
    <location>
        <begin position="387"/>
        <end position="400"/>
    </location>
</feature>
<proteinExistence type="predicted"/>
<dbReference type="OrthoDB" id="2422440at2759"/>
<organism evidence="2">
    <name type="scientific">Musca domestica</name>
    <name type="common">House fly</name>
    <dbReference type="NCBI Taxonomy" id="7370"/>
    <lineage>
        <taxon>Eukaryota</taxon>
        <taxon>Metazoa</taxon>
        <taxon>Ecdysozoa</taxon>
        <taxon>Arthropoda</taxon>
        <taxon>Hexapoda</taxon>
        <taxon>Insecta</taxon>
        <taxon>Pterygota</taxon>
        <taxon>Neoptera</taxon>
        <taxon>Endopterygota</taxon>
        <taxon>Diptera</taxon>
        <taxon>Brachycera</taxon>
        <taxon>Muscomorpha</taxon>
        <taxon>Muscoidea</taxon>
        <taxon>Muscidae</taxon>
        <taxon>Musca</taxon>
    </lineage>
</organism>
<dbReference type="RefSeq" id="XP_005184893.2">
    <property type="nucleotide sequence ID" value="XM_005184836.4"/>
</dbReference>
<gene>
    <name evidence="2" type="primary">101891187</name>
</gene>
<sequence>MARLTYVYRMEDMSYVNVGRRQLPVSAGDDNLMMLMDLNSKGLCIDSPHIRGKELEEFTRKFNLLTTDELHTSLEISSKTFVSVLNQCVQCVGCRRLVERLFYQLSMSGHPTLDPLVLKNSCVLSIAEEKMKTPQALGTLLYRHHEILNNLLESKLRNKTRCVLHSLDAFRSKPFSETWREVWSSMKHNCREELAVVETKELREVLENYLKKHKFCNGCRTKIEKAYKILVGETTPKEKGYVPALYANIKKCHPDKHIHIFTNKIDFLDALIRRAEPEVNGSYSKLRERHAKTLEIAQEEVLTCVGMIMYERLRRVYVSLREEERACQVLAAVGVHALCQSFDMSVEKKQGISNLELLYQEISRAEKAKEHKREQKKLKKKKKKNEKKNSRVCGERKEINAGEEEDQQGSEDEDLHEHHGAKTSAKSSITSTYDDGDEALGNDEDEEEEYEGEEETGKKRHVLAAGQKSKELEEDAGVECDHLEGNHEDDDADDVSSEHHKPHSATIQNPVQPNTQQQKKKKQKQKQKLKTPQKKNSPTNIGNGNNNSSGANINKNKEKSQKSELLSSSSSGNHQQVFVVKNNNSSDRIAATTNATTTKCNDCHAPTSECPCESDIKDSGYGSEPLSHGNSRTSSVVSSPEDTSEGSEVSCSDGFCNHERTTNNKNVVNDPHKCHLSSSIDDNNCDDQYNRDHYHDDDNYHHKSFDYSFGSDSCKFFPEDHFNTLSLQQMLDDFDGDDEAEENCYIPHEVVLEYQCQREKVQQQRLQLRETLRENFARLCMQQGRSMTASPFSMSNNKL</sequence>
<feature type="compositionally biased region" description="Acidic residues" evidence="1">
    <location>
        <begin position="401"/>
        <end position="414"/>
    </location>
</feature>
<feature type="compositionally biased region" description="Low complexity" evidence="1">
    <location>
        <begin position="508"/>
        <end position="517"/>
    </location>
</feature>
<dbReference type="PANTHER" id="PTHR13601:SF2">
    <property type="entry name" value="GAMETOGENETIN-BINDING PROTEIN 2"/>
    <property type="match status" value="1"/>
</dbReference>
<dbReference type="AlphaFoldDB" id="A0A1I8MRX8"/>
<dbReference type="VEuPathDB" id="VectorBase:MDOMA2_005937"/>
<feature type="compositionally biased region" description="Low complexity" evidence="1">
    <location>
        <begin position="534"/>
        <end position="554"/>
    </location>
</feature>
<feature type="compositionally biased region" description="Basic residues" evidence="1">
    <location>
        <begin position="518"/>
        <end position="533"/>
    </location>
</feature>
<dbReference type="PANTHER" id="PTHR13601">
    <property type="entry name" value="GAMETOGENETIN-BINDING PROTEIN 2"/>
    <property type="match status" value="1"/>
</dbReference>
<evidence type="ECO:0008006" key="3">
    <source>
        <dbReference type="Google" id="ProtNLM"/>
    </source>
</evidence>
<accession>A0A1I8MRX8</accession>
<evidence type="ECO:0000313" key="2">
    <source>
        <dbReference type="EnsemblMetazoa" id="MDOA007829-PA"/>
    </source>
</evidence>
<dbReference type="GO" id="GO:0005737">
    <property type="term" value="C:cytoplasm"/>
    <property type="evidence" value="ECO:0007669"/>
    <property type="project" value="TreeGrafter"/>
</dbReference>
<feature type="compositionally biased region" description="Acidic residues" evidence="1">
    <location>
        <begin position="434"/>
        <end position="454"/>
    </location>
</feature>